<evidence type="ECO:0000256" key="2">
    <source>
        <dbReference type="SAM" id="SignalP"/>
    </source>
</evidence>
<dbReference type="RefSeq" id="WP_191714547.1">
    <property type="nucleotide sequence ID" value="NZ_JACSPU010000002.1"/>
</dbReference>
<keyword evidence="1 2" id="KW-0732">Signal</keyword>
<dbReference type="Pfam" id="PF07501">
    <property type="entry name" value="G5"/>
    <property type="match status" value="1"/>
</dbReference>
<feature type="chain" id="PRO_5047445813" evidence="2">
    <location>
        <begin position="34"/>
        <end position="425"/>
    </location>
</feature>
<sequence length="425" mass="46788">MKYRLKNNKARQLKVGAAAVLLVSVIGANTIFAKDAPKELETIHHLYSNGNYIGAVSQEGPVEELIEEKLVEVDQQFKDLKLQPSEDFKVVTEQSFSPNEADEEEVLDRLDGQLEIKASSFALALNDELTVYLKDRAAYEETVRLLKLAAVSEEELKIWEDQQAAAENWREVEAGETRIADLAISHKISGVTRQVDPAKVLTAEQAAAFLLDKAKVKVMVTKQQNEKQAVDYKVIEKEDSTLLIGETKVEQKGQQGEKMVSYTIREENGKQLERVAGEEEVLKEPLEEIVLKGTKELPTVGTGEFAWPAEGGYISSGRGQRWGRMHNGIDIAQPDELTIKSADHGIVKAAGAAGTFGNRVVVDHQNGYETIYAHLSSIDVRVGDKVPKGTKLGNMGSTGRSTGLHLHLEISLNGVTQNPLNYISS</sequence>
<organism evidence="4 5">
    <name type="scientific">Planococcus wigleyi</name>
    <dbReference type="NCBI Taxonomy" id="2762216"/>
    <lineage>
        <taxon>Bacteria</taxon>
        <taxon>Bacillati</taxon>
        <taxon>Bacillota</taxon>
        <taxon>Bacilli</taxon>
        <taxon>Bacillales</taxon>
        <taxon>Caryophanaceae</taxon>
        <taxon>Planococcus</taxon>
    </lineage>
</organism>
<dbReference type="Gene3D" id="2.20.230.10">
    <property type="entry name" value="Resuscitation-promoting factor rpfb"/>
    <property type="match status" value="1"/>
</dbReference>
<dbReference type="SMART" id="SM01208">
    <property type="entry name" value="G5"/>
    <property type="match status" value="1"/>
</dbReference>
<dbReference type="Gene3D" id="2.70.70.10">
    <property type="entry name" value="Glucose Permease (Domain IIA)"/>
    <property type="match status" value="1"/>
</dbReference>
<dbReference type="PANTHER" id="PTHR21666">
    <property type="entry name" value="PEPTIDASE-RELATED"/>
    <property type="match status" value="1"/>
</dbReference>
<accession>A0ABR8WB94</accession>
<protein>
    <submittedName>
        <fullName evidence="4">Peptidoglycan DD-metalloendopeptidase family protein</fullName>
    </submittedName>
</protein>
<proteinExistence type="predicted"/>
<evidence type="ECO:0000313" key="4">
    <source>
        <dbReference type="EMBL" id="MBD8014305.1"/>
    </source>
</evidence>
<dbReference type="Pfam" id="PF01551">
    <property type="entry name" value="Peptidase_M23"/>
    <property type="match status" value="1"/>
</dbReference>
<evidence type="ECO:0000313" key="5">
    <source>
        <dbReference type="Proteomes" id="UP000658980"/>
    </source>
</evidence>
<comment type="caution">
    <text evidence="4">The sequence shown here is derived from an EMBL/GenBank/DDBJ whole genome shotgun (WGS) entry which is preliminary data.</text>
</comment>
<dbReference type="InterPro" id="IPR016047">
    <property type="entry name" value="M23ase_b-sheet_dom"/>
</dbReference>
<keyword evidence="5" id="KW-1185">Reference proteome</keyword>
<feature type="signal peptide" evidence="2">
    <location>
        <begin position="1"/>
        <end position="33"/>
    </location>
</feature>
<name>A0ABR8WB94_9BACL</name>
<gene>
    <name evidence="4" type="ORF">H9630_05670</name>
</gene>
<reference evidence="4 5" key="1">
    <citation type="submission" date="2020-08" db="EMBL/GenBank/DDBJ databases">
        <title>A Genomic Blueprint of the Chicken Gut Microbiome.</title>
        <authorList>
            <person name="Gilroy R."/>
            <person name="Ravi A."/>
            <person name="Getino M."/>
            <person name="Pursley I."/>
            <person name="Horton D.L."/>
            <person name="Alikhan N.-F."/>
            <person name="Baker D."/>
            <person name="Gharbi K."/>
            <person name="Hall N."/>
            <person name="Watson M."/>
            <person name="Adriaenssens E.M."/>
            <person name="Foster-Nyarko E."/>
            <person name="Jarju S."/>
            <person name="Secka A."/>
            <person name="Antonio M."/>
            <person name="Oren A."/>
            <person name="Chaudhuri R."/>
            <person name="La Ragione R.M."/>
            <person name="Hildebrand F."/>
            <person name="Pallen M.J."/>
        </authorList>
    </citation>
    <scope>NUCLEOTIDE SEQUENCE [LARGE SCALE GENOMIC DNA]</scope>
    <source>
        <strain evidence="4 5">Sa1BUA13</strain>
    </source>
</reference>
<dbReference type="EMBL" id="JACSPU010000002">
    <property type="protein sequence ID" value="MBD8014305.1"/>
    <property type="molecule type" value="Genomic_DNA"/>
</dbReference>
<dbReference type="PANTHER" id="PTHR21666:SF270">
    <property type="entry name" value="MUREIN HYDROLASE ACTIVATOR ENVC"/>
    <property type="match status" value="1"/>
</dbReference>
<dbReference type="InterPro" id="IPR050570">
    <property type="entry name" value="Cell_wall_metabolism_enzyme"/>
</dbReference>
<evidence type="ECO:0000259" key="3">
    <source>
        <dbReference type="PROSITE" id="PS51109"/>
    </source>
</evidence>
<dbReference type="InterPro" id="IPR011098">
    <property type="entry name" value="G5_dom"/>
</dbReference>
<dbReference type="InterPro" id="IPR011055">
    <property type="entry name" value="Dup_hybrid_motif"/>
</dbReference>
<dbReference type="Proteomes" id="UP000658980">
    <property type="component" value="Unassembled WGS sequence"/>
</dbReference>
<dbReference type="PROSITE" id="PS51109">
    <property type="entry name" value="G5"/>
    <property type="match status" value="1"/>
</dbReference>
<dbReference type="SUPFAM" id="SSF51261">
    <property type="entry name" value="Duplicated hybrid motif"/>
    <property type="match status" value="1"/>
</dbReference>
<feature type="domain" description="G5" evidence="3">
    <location>
        <begin position="216"/>
        <end position="296"/>
    </location>
</feature>
<dbReference type="CDD" id="cd12797">
    <property type="entry name" value="M23_peptidase"/>
    <property type="match status" value="1"/>
</dbReference>
<evidence type="ECO:0000256" key="1">
    <source>
        <dbReference type="ARBA" id="ARBA00022729"/>
    </source>
</evidence>